<dbReference type="UniPathway" id="UPA00219"/>
<reference evidence="9" key="1">
    <citation type="submission" date="2020-01" db="EMBL/GenBank/DDBJ databases">
        <authorList>
            <person name="Meier V. D."/>
            <person name="Meier V D."/>
        </authorList>
    </citation>
    <scope>NUCLEOTIDE SEQUENCE</scope>
    <source>
        <strain evidence="9">HLG_WM_MAG_07</strain>
    </source>
</reference>
<feature type="active site" description="Proton donor/acceptor" evidence="8">
    <location>
        <position position="74"/>
    </location>
</feature>
<feature type="binding site" evidence="8">
    <location>
        <begin position="43"/>
        <end position="44"/>
    </location>
    <ligand>
        <name>substrate</name>
    </ligand>
</feature>
<sequence length="268" mass="29858">MTSQAPIGIFDSGVGGLSVLHDIHRLLPHENITYIADSQHAPYGNRSTHFIQKRSLELTQALIDKGCKLIVVACNTATTEAIQHIRDQVDLPIIGVEPAIKPAARYSKNRKIGVLATQRTTDSKRIRELIELYADHCEVSLQACPGLVEIIESNDQPTNLHLLENYLQPLLEKDIDALVLGCTHYPFIREQIEQIIGNDITIHETGKPVAEQINRVMQQANLANKKTKIGTITIYSSSDSTDSHTTISKLWPNPAILKNLNEEEPKHD</sequence>
<dbReference type="PANTHER" id="PTHR21198:SF2">
    <property type="entry name" value="GLUTAMATE RACEMASE"/>
    <property type="match status" value="1"/>
</dbReference>
<dbReference type="InterPro" id="IPR004391">
    <property type="entry name" value="Glu_race"/>
</dbReference>
<proteinExistence type="inferred from homology"/>
<dbReference type="EMBL" id="CACVAY010000040">
    <property type="protein sequence ID" value="CAA6809860.1"/>
    <property type="molecule type" value="Genomic_DNA"/>
</dbReference>
<dbReference type="GO" id="GO:0071555">
    <property type="term" value="P:cell wall organization"/>
    <property type="evidence" value="ECO:0007669"/>
    <property type="project" value="UniProtKB-KW"/>
</dbReference>
<dbReference type="HAMAP" id="MF_00258">
    <property type="entry name" value="Glu_racemase"/>
    <property type="match status" value="1"/>
</dbReference>
<dbReference type="InterPro" id="IPR001920">
    <property type="entry name" value="Asp/Glu_race"/>
</dbReference>
<feature type="binding site" evidence="8">
    <location>
        <begin position="183"/>
        <end position="184"/>
    </location>
    <ligand>
        <name>substrate</name>
    </ligand>
</feature>
<comment type="catalytic activity">
    <reaction evidence="1 8">
        <text>L-glutamate = D-glutamate</text>
        <dbReference type="Rhea" id="RHEA:12813"/>
        <dbReference type="ChEBI" id="CHEBI:29985"/>
        <dbReference type="ChEBI" id="CHEBI:29986"/>
        <dbReference type="EC" id="5.1.1.3"/>
    </reaction>
</comment>
<comment type="pathway">
    <text evidence="8">Cell wall biogenesis; peptidoglycan biosynthesis.</text>
</comment>
<comment type="similarity">
    <text evidence="8">Belongs to the aspartate/glutamate racemases family.</text>
</comment>
<evidence type="ECO:0000256" key="1">
    <source>
        <dbReference type="ARBA" id="ARBA00001602"/>
    </source>
</evidence>
<dbReference type="NCBIfam" id="TIGR00067">
    <property type="entry name" value="glut_race"/>
    <property type="match status" value="1"/>
</dbReference>
<gene>
    <name evidence="8" type="primary">murI</name>
    <name evidence="9" type="ORF">HELGO_WM13196</name>
</gene>
<dbReference type="InterPro" id="IPR033134">
    <property type="entry name" value="Asp/Glu_racemase_AS_2"/>
</dbReference>
<evidence type="ECO:0000256" key="2">
    <source>
        <dbReference type="ARBA" id="ARBA00013090"/>
    </source>
</evidence>
<keyword evidence="4 8" id="KW-0573">Peptidoglycan synthesis</keyword>
<dbReference type="PROSITE" id="PS00924">
    <property type="entry name" value="ASP_GLU_RACEMASE_2"/>
    <property type="match status" value="1"/>
</dbReference>
<dbReference type="AlphaFoldDB" id="A0A6S6T307"/>
<dbReference type="InterPro" id="IPR015942">
    <property type="entry name" value="Asp/Glu/hydantoin_racemase"/>
</dbReference>
<dbReference type="Gene3D" id="3.40.50.1860">
    <property type="match status" value="2"/>
</dbReference>
<evidence type="ECO:0000256" key="8">
    <source>
        <dbReference type="HAMAP-Rule" id="MF_00258"/>
    </source>
</evidence>
<comment type="function">
    <text evidence="8">Provides the (R)-glutamate required for cell wall biosynthesis.</text>
</comment>
<dbReference type="GO" id="GO:0008881">
    <property type="term" value="F:glutamate racemase activity"/>
    <property type="evidence" value="ECO:0007669"/>
    <property type="project" value="UniProtKB-UniRule"/>
</dbReference>
<evidence type="ECO:0000256" key="5">
    <source>
        <dbReference type="ARBA" id="ARBA00023235"/>
    </source>
</evidence>
<feature type="binding site" evidence="8">
    <location>
        <begin position="75"/>
        <end position="76"/>
    </location>
    <ligand>
        <name>substrate</name>
    </ligand>
</feature>
<feature type="active site" description="Proton donor/acceptor" evidence="8">
    <location>
        <position position="182"/>
    </location>
</feature>
<evidence type="ECO:0000256" key="6">
    <source>
        <dbReference type="ARBA" id="ARBA00023316"/>
    </source>
</evidence>
<dbReference type="GO" id="GO:0009252">
    <property type="term" value="P:peptidoglycan biosynthetic process"/>
    <property type="evidence" value="ECO:0007669"/>
    <property type="project" value="UniProtKB-UniRule"/>
</dbReference>
<organism evidence="9">
    <name type="scientific">uncultured Thiotrichaceae bacterium</name>
    <dbReference type="NCBI Taxonomy" id="298394"/>
    <lineage>
        <taxon>Bacteria</taxon>
        <taxon>Pseudomonadati</taxon>
        <taxon>Pseudomonadota</taxon>
        <taxon>Gammaproteobacteria</taxon>
        <taxon>Thiotrichales</taxon>
        <taxon>Thiotrichaceae</taxon>
        <taxon>environmental samples</taxon>
    </lineage>
</organism>
<keyword evidence="3 8" id="KW-0133">Cell shape</keyword>
<dbReference type="PANTHER" id="PTHR21198">
    <property type="entry name" value="GLUTAMATE RACEMASE"/>
    <property type="match status" value="1"/>
</dbReference>
<evidence type="ECO:0000256" key="3">
    <source>
        <dbReference type="ARBA" id="ARBA00022960"/>
    </source>
</evidence>
<evidence type="ECO:0000313" key="9">
    <source>
        <dbReference type="EMBL" id="CAA6809860.1"/>
    </source>
</evidence>
<dbReference type="PROSITE" id="PS00923">
    <property type="entry name" value="ASP_GLU_RACEMASE_1"/>
    <property type="match status" value="1"/>
</dbReference>
<dbReference type="InterPro" id="IPR018187">
    <property type="entry name" value="Asp/Glu_racemase_AS_1"/>
</dbReference>
<feature type="binding site" evidence="8">
    <location>
        <begin position="11"/>
        <end position="12"/>
    </location>
    <ligand>
        <name>substrate</name>
    </ligand>
</feature>
<name>A0A6S6T307_9GAMM</name>
<evidence type="ECO:0000256" key="7">
    <source>
        <dbReference type="ARBA" id="ARBA00070053"/>
    </source>
</evidence>
<dbReference type="Pfam" id="PF01177">
    <property type="entry name" value="Asp_Glu_race"/>
    <property type="match status" value="1"/>
</dbReference>
<dbReference type="GO" id="GO:0008360">
    <property type="term" value="P:regulation of cell shape"/>
    <property type="evidence" value="ECO:0007669"/>
    <property type="project" value="UniProtKB-KW"/>
</dbReference>
<dbReference type="SUPFAM" id="SSF53681">
    <property type="entry name" value="Aspartate/glutamate racemase"/>
    <property type="match status" value="2"/>
</dbReference>
<evidence type="ECO:0000256" key="4">
    <source>
        <dbReference type="ARBA" id="ARBA00022984"/>
    </source>
</evidence>
<protein>
    <recommendedName>
        <fullName evidence="7 8">Glutamate racemase</fullName>
        <ecNumber evidence="2 8">5.1.1.3</ecNumber>
    </recommendedName>
</protein>
<keyword evidence="6 8" id="KW-0961">Cell wall biogenesis/degradation</keyword>
<keyword evidence="5 8" id="KW-0413">Isomerase</keyword>
<dbReference type="FunFam" id="3.40.50.1860:FF:000002">
    <property type="entry name" value="Glutamate racemase"/>
    <property type="match status" value="1"/>
</dbReference>
<dbReference type="EC" id="5.1.1.3" evidence="2 8"/>
<accession>A0A6S6T307</accession>